<evidence type="ECO:0000313" key="2">
    <source>
        <dbReference type="Proteomes" id="UP001159363"/>
    </source>
</evidence>
<keyword evidence="2" id="KW-1185">Reference proteome</keyword>
<organism evidence="1 2">
    <name type="scientific">Dryococelus australis</name>
    <dbReference type="NCBI Taxonomy" id="614101"/>
    <lineage>
        <taxon>Eukaryota</taxon>
        <taxon>Metazoa</taxon>
        <taxon>Ecdysozoa</taxon>
        <taxon>Arthropoda</taxon>
        <taxon>Hexapoda</taxon>
        <taxon>Insecta</taxon>
        <taxon>Pterygota</taxon>
        <taxon>Neoptera</taxon>
        <taxon>Polyneoptera</taxon>
        <taxon>Phasmatodea</taxon>
        <taxon>Verophasmatodea</taxon>
        <taxon>Anareolatae</taxon>
        <taxon>Phasmatidae</taxon>
        <taxon>Eurycanthinae</taxon>
        <taxon>Dryococelus</taxon>
    </lineage>
</organism>
<evidence type="ECO:0000313" key="1">
    <source>
        <dbReference type="EMBL" id="KAJ8884990.1"/>
    </source>
</evidence>
<comment type="caution">
    <text evidence="1">The sequence shown here is derived from an EMBL/GenBank/DDBJ whole genome shotgun (WGS) entry which is preliminary data.</text>
</comment>
<dbReference type="EMBL" id="JARBHB010000004">
    <property type="protein sequence ID" value="KAJ8884990.1"/>
    <property type="molecule type" value="Genomic_DNA"/>
</dbReference>
<dbReference type="Proteomes" id="UP001159363">
    <property type="component" value="Chromosome X"/>
</dbReference>
<accession>A0ABQ9HL25</accession>
<reference evidence="1 2" key="1">
    <citation type="submission" date="2023-02" db="EMBL/GenBank/DDBJ databases">
        <title>LHISI_Scaffold_Assembly.</title>
        <authorList>
            <person name="Stuart O.P."/>
            <person name="Cleave R."/>
            <person name="Magrath M.J.L."/>
            <person name="Mikheyev A.S."/>
        </authorList>
    </citation>
    <scope>NUCLEOTIDE SEQUENCE [LARGE SCALE GENOMIC DNA]</scope>
    <source>
        <strain evidence="1">Daus_M_001</strain>
        <tissue evidence="1">Leg muscle</tissue>
    </source>
</reference>
<protein>
    <submittedName>
        <fullName evidence="1">Uncharacterized protein</fullName>
    </submittedName>
</protein>
<dbReference type="PANTHER" id="PTHR33244">
    <property type="entry name" value="INTEGRASE CATALYTIC DOMAIN-CONTAINING PROTEIN-RELATED"/>
    <property type="match status" value="1"/>
</dbReference>
<sequence length="179" mass="20833">MPHTAELLHPALQQDITDHLKARQLKQQISYDKDAKDLNQLGNCDKVRVRKRNSWQRGEIIKVLDIPRSYRVQVEGGYTVERNRKHITTDSKTTLLCFERRDSKSSEPEGIGKEPFNVEEQFNPKSMANRRDSEESPFDFTGFSRLNDGLIEQYNEDPTIRTRSGRAVARLSYLKSFVY</sequence>
<name>A0ABQ9HL25_9NEOP</name>
<gene>
    <name evidence="1" type="ORF">PR048_011186</name>
</gene>
<dbReference type="PANTHER" id="PTHR33244:SF3">
    <property type="entry name" value="PEPTIDASE A2 DOMAIN-CONTAINING PROTEIN"/>
    <property type="match status" value="1"/>
</dbReference>
<proteinExistence type="predicted"/>